<keyword evidence="4" id="KW-0443">Lipid metabolism</keyword>
<gene>
    <name evidence="10" type="ORF">DEM25_012735</name>
</gene>
<comment type="catalytic activity">
    <reaction evidence="5">
        <text>3-(methylsulfanyl)propanoate + ATP + CoA = 3-(methylsulfanyl)propanoyl-CoA + AMP + diphosphate</text>
        <dbReference type="Rhea" id="RHEA:43052"/>
        <dbReference type="ChEBI" id="CHEBI:30616"/>
        <dbReference type="ChEBI" id="CHEBI:33019"/>
        <dbReference type="ChEBI" id="CHEBI:49016"/>
        <dbReference type="ChEBI" id="CHEBI:57287"/>
        <dbReference type="ChEBI" id="CHEBI:82815"/>
        <dbReference type="ChEBI" id="CHEBI:456215"/>
        <dbReference type="EC" id="6.2.1.44"/>
    </reaction>
    <physiologicalReaction direction="left-to-right" evidence="5">
        <dbReference type="Rhea" id="RHEA:43053"/>
    </physiologicalReaction>
</comment>
<dbReference type="Pfam" id="PF00501">
    <property type="entry name" value="AMP-binding"/>
    <property type="match status" value="1"/>
</dbReference>
<dbReference type="InterPro" id="IPR000873">
    <property type="entry name" value="AMP-dep_synth/lig_dom"/>
</dbReference>
<feature type="domain" description="AMP-binding enzyme C-terminal" evidence="9">
    <location>
        <begin position="450"/>
        <end position="524"/>
    </location>
</feature>
<name>A0A3A8A808_9HYPH</name>
<feature type="domain" description="AMP-dependent synthetase/ligase" evidence="8">
    <location>
        <begin position="20"/>
        <end position="398"/>
    </location>
</feature>
<comment type="caution">
    <text evidence="10">The sequence shown here is derived from an EMBL/GenBank/DDBJ whole genome shotgun (WGS) entry which is preliminary data.</text>
</comment>
<proteinExistence type="inferred from homology"/>
<dbReference type="Proteomes" id="UP000246132">
    <property type="component" value="Unassembled WGS sequence"/>
</dbReference>
<keyword evidence="11" id="KW-1185">Reference proteome</keyword>
<dbReference type="CDD" id="cd12119">
    <property type="entry name" value="ttLC_FACS_AlkK_like"/>
    <property type="match status" value="1"/>
</dbReference>
<dbReference type="Pfam" id="PF13193">
    <property type="entry name" value="AMP-binding_C"/>
    <property type="match status" value="1"/>
</dbReference>
<evidence type="ECO:0000259" key="8">
    <source>
        <dbReference type="Pfam" id="PF00501"/>
    </source>
</evidence>
<evidence type="ECO:0000256" key="2">
    <source>
        <dbReference type="ARBA" id="ARBA00022598"/>
    </source>
</evidence>
<dbReference type="GO" id="GO:0016874">
    <property type="term" value="F:ligase activity"/>
    <property type="evidence" value="ECO:0007669"/>
    <property type="project" value="UniProtKB-KW"/>
</dbReference>
<evidence type="ECO:0000256" key="4">
    <source>
        <dbReference type="ARBA" id="ARBA00023098"/>
    </source>
</evidence>
<organism evidence="10 11">
    <name type="scientific">Oceaniradius stylonematis</name>
    <dbReference type="NCBI Taxonomy" id="2184161"/>
    <lineage>
        <taxon>Bacteria</taxon>
        <taxon>Pseudomonadati</taxon>
        <taxon>Pseudomonadota</taxon>
        <taxon>Alphaproteobacteria</taxon>
        <taxon>Hyphomicrobiales</taxon>
        <taxon>Ahrensiaceae</taxon>
        <taxon>Oceaniradius</taxon>
    </lineage>
</organism>
<dbReference type="GO" id="GO:0006631">
    <property type="term" value="P:fatty acid metabolic process"/>
    <property type="evidence" value="ECO:0007669"/>
    <property type="project" value="UniProtKB-KW"/>
</dbReference>
<keyword evidence="3" id="KW-0276">Fatty acid metabolism</keyword>
<evidence type="ECO:0000256" key="5">
    <source>
        <dbReference type="ARBA" id="ARBA00051915"/>
    </source>
</evidence>
<evidence type="ECO:0000256" key="7">
    <source>
        <dbReference type="ARBA" id="ARBA00067668"/>
    </source>
</evidence>
<reference evidence="10 11" key="1">
    <citation type="journal article" date="2018" name="Int. J. Syst. Bacteriol.">
        <title>Oceaniradius stylonemae gen. nov., sp. nov., isolated from a red alga, Stylonema cornu-cervi.</title>
        <authorList>
            <person name="Jeong S."/>
        </authorList>
    </citation>
    <scope>NUCLEOTIDE SEQUENCE [LARGE SCALE GENOMIC DNA]</scope>
    <source>
        <strain evidence="10 11">StC1</strain>
    </source>
</reference>
<evidence type="ECO:0000313" key="11">
    <source>
        <dbReference type="Proteomes" id="UP000246132"/>
    </source>
</evidence>
<dbReference type="FunFam" id="3.30.300.30:FF:000008">
    <property type="entry name" value="2,3-dihydroxybenzoate-AMP ligase"/>
    <property type="match status" value="1"/>
</dbReference>
<keyword evidence="2 10" id="KW-0436">Ligase</keyword>
<accession>A0A3A8A808</accession>
<dbReference type="InterPro" id="IPR045851">
    <property type="entry name" value="AMP-bd_C_sf"/>
</dbReference>
<dbReference type="InterPro" id="IPR020845">
    <property type="entry name" value="AMP-binding_CS"/>
</dbReference>
<dbReference type="InterPro" id="IPR025110">
    <property type="entry name" value="AMP-bd_C"/>
</dbReference>
<dbReference type="AlphaFoldDB" id="A0A3A8A808"/>
<comment type="similarity">
    <text evidence="1">Belongs to the ATP-dependent AMP-binding enzyme family.</text>
</comment>
<dbReference type="Gene3D" id="3.30.300.30">
    <property type="match status" value="1"/>
</dbReference>
<sequence>MLEGMMMQRDLSIRQVLDYAADVYPETGVISSTVEGDRHRQTYGQTRKRVARLAKALLEMEVGRGDRVATLAWNGYRHFELYYAIAGIGSVCHTINPRLSAEQIAWIVNHADDKVLFFDLTFAPLVESLRPKLPPSIKLVLMTDEAHVPDNSPEGALCYETLLEGKPDLFDWPDLPETTASGLCYTSGTTGDPKGALYSHRSTLLHSFSVVLGALQCFGRGHRVLPVVPLFHVNAWGLPFSAPLTGTDLVMPGPHLDGASIFDLMQSEGVTSAWGVPTVWNGLIAEMRKRGSKPDALSTLLIGGSAVSEAMIRAAEEEFGIEVLHGWGMTEMSPVGTVTRPEPGLTADENVALKLPQGRRLFGVDMKIVDEAGEPLPHDGERSGELFVRGPTVISGYFNAPEASQAVFDADGWFSTGDMARIGPNTDLLIVDRTKDLIKSGGEWISSIDLENTACGCAGVAQAAAVAIPHPKWDERPLLVVVAEQGADVRKQDVLAHIGRRMAKWQVPDDVVFMDALPMTATGKISKLELRAILADYRFPDEPET</sequence>
<dbReference type="Gene3D" id="3.40.50.12780">
    <property type="entry name" value="N-terminal domain of ligase-like"/>
    <property type="match status" value="1"/>
</dbReference>
<dbReference type="OrthoDB" id="9803968at2"/>
<evidence type="ECO:0000313" key="10">
    <source>
        <dbReference type="EMBL" id="RKF06457.1"/>
    </source>
</evidence>
<dbReference type="RefSeq" id="WP_109766102.1">
    <property type="nucleotide sequence ID" value="NZ_QFWV02000007.1"/>
</dbReference>
<dbReference type="NCBIfam" id="NF004837">
    <property type="entry name" value="PRK06187.1"/>
    <property type="match status" value="1"/>
</dbReference>
<evidence type="ECO:0000256" key="3">
    <source>
        <dbReference type="ARBA" id="ARBA00022832"/>
    </source>
</evidence>
<dbReference type="PANTHER" id="PTHR43859">
    <property type="entry name" value="ACYL-ACTIVATING ENZYME"/>
    <property type="match status" value="1"/>
</dbReference>
<protein>
    <recommendedName>
        <fullName evidence="7">3-methylmercaptopropionyl-CoA ligase</fullName>
        <ecNumber evidence="6">6.2.1.44</ecNumber>
    </recommendedName>
</protein>
<dbReference type="EMBL" id="QFWV02000007">
    <property type="protein sequence ID" value="RKF06457.1"/>
    <property type="molecule type" value="Genomic_DNA"/>
</dbReference>
<dbReference type="PROSITE" id="PS00455">
    <property type="entry name" value="AMP_BINDING"/>
    <property type="match status" value="1"/>
</dbReference>
<dbReference type="PANTHER" id="PTHR43859:SF4">
    <property type="entry name" value="BUTANOATE--COA LIGASE AAE1-RELATED"/>
    <property type="match status" value="1"/>
</dbReference>
<evidence type="ECO:0000256" key="6">
    <source>
        <dbReference type="ARBA" id="ARBA00066616"/>
    </source>
</evidence>
<evidence type="ECO:0000256" key="1">
    <source>
        <dbReference type="ARBA" id="ARBA00006432"/>
    </source>
</evidence>
<dbReference type="SUPFAM" id="SSF56801">
    <property type="entry name" value="Acetyl-CoA synthetase-like"/>
    <property type="match status" value="1"/>
</dbReference>
<evidence type="ECO:0000259" key="9">
    <source>
        <dbReference type="Pfam" id="PF13193"/>
    </source>
</evidence>
<dbReference type="InterPro" id="IPR042099">
    <property type="entry name" value="ANL_N_sf"/>
</dbReference>
<dbReference type="EC" id="6.2.1.44" evidence="6"/>